<dbReference type="InterPro" id="IPR000014">
    <property type="entry name" value="PAS"/>
</dbReference>
<dbReference type="SUPFAM" id="SSF58104">
    <property type="entry name" value="Methyl-accepting chemotaxis protein (MCP) signaling domain"/>
    <property type="match status" value="1"/>
</dbReference>
<comment type="caution">
    <text evidence="5">The sequence shown here is derived from an EMBL/GenBank/DDBJ whole genome shotgun (WGS) entry which is preliminary data.</text>
</comment>
<gene>
    <name evidence="5" type="ORF">KGQ91_02185</name>
</gene>
<dbReference type="InterPro" id="IPR004090">
    <property type="entry name" value="Chemotax_Me-accpt_rcpt"/>
</dbReference>
<dbReference type="SMART" id="SM00086">
    <property type="entry name" value="PAC"/>
    <property type="match status" value="2"/>
</dbReference>
<organism evidence="5 6">
    <name type="scientific">Modicisalibacter tunisiensis</name>
    <dbReference type="NCBI Taxonomy" id="390637"/>
    <lineage>
        <taxon>Bacteria</taxon>
        <taxon>Pseudomonadati</taxon>
        <taxon>Pseudomonadota</taxon>
        <taxon>Gammaproteobacteria</taxon>
        <taxon>Oceanospirillales</taxon>
        <taxon>Halomonadaceae</taxon>
        <taxon>Modicisalibacter</taxon>
    </lineage>
</organism>
<dbReference type="PROSITE" id="PS50113">
    <property type="entry name" value="PAC"/>
    <property type="match status" value="2"/>
</dbReference>
<dbReference type="Pfam" id="PF08447">
    <property type="entry name" value="PAS_3"/>
    <property type="match status" value="2"/>
</dbReference>
<dbReference type="PROSITE" id="PS50111">
    <property type="entry name" value="CHEMOTAXIS_TRANSDUC_2"/>
    <property type="match status" value="1"/>
</dbReference>
<keyword evidence="6" id="KW-1185">Reference proteome</keyword>
<dbReference type="NCBIfam" id="TIGR00229">
    <property type="entry name" value="sensory_box"/>
    <property type="match status" value="2"/>
</dbReference>
<dbReference type="InterPro" id="IPR000700">
    <property type="entry name" value="PAS-assoc_C"/>
</dbReference>
<dbReference type="PANTHER" id="PTHR24422:SF10">
    <property type="entry name" value="CHEMOTAXIS PROTEIN METHYLTRANSFERASE 2"/>
    <property type="match status" value="1"/>
</dbReference>
<dbReference type="EMBL" id="JAGXFD010000001">
    <property type="protein sequence ID" value="MBZ9566502.1"/>
    <property type="molecule type" value="Genomic_DNA"/>
</dbReference>
<dbReference type="Gene3D" id="1.10.287.950">
    <property type="entry name" value="Methyl-accepting chemotaxis protein"/>
    <property type="match status" value="1"/>
</dbReference>
<evidence type="ECO:0000256" key="2">
    <source>
        <dbReference type="PROSITE-ProRule" id="PRU00284"/>
    </source>
</evidence>
<dbReference type="SMART" id="SM00091">
    <property type="entry name" value="PAS"/>
    <property type="match status" value="2"/>
</dbReference>
<evidence type="ECO:0000313" key="6">
    <source>
        <dbReference type="Proteomes" id="UP001319883"/>
    </source>
</evidence>
<accession>A0ABS7WV60</accession>
<dbReference type="Pfam" id="PF00015">
    <property type="entry name" value="MCPsignal"/>
    <property type="match status" value="1"/>
</dbReference>
<dbReference type="RefSeq" id="WP_318010232.1">
    <property type="nucleotide sequence ID" value="NZ_JBHTLV010000002.1"/>
</dbReference>
<evidence type="ECO:0000313" key="5">
    <source>
        <dbReference type="EMBL" id="MBZ9566502.1"/>
    </source>
</evidence>
<dbReference type="SMART" id="SM00283">
    <property type="entry name" value="MA"/>
    <property type="match status" value="1"/>
</dbReference>
<feature type="domain" description="PAC" evidence="4">
    <location>
        <begin position="204"/>
        <end position="256"/>
    </location>
</feature>
<dbReference type="InterPro" id="IPR050903">
    <property type="entry name" value="Bact_Chemotaxis_MeTrfase"/>
</dbReference>
<dbReference type="Gene3D" id="3.30.450.20">
    <property type="entry name" value="PAS domain"/>
    <property type="match status" value="2"/>
</dbReference>
<dbReference type="InterPro" id="IPR035965">
    <property type="entry name" value="PAS-like_dom_sf"/>
</dbReference>
<dbReference type="InterPro" id="IPR013655">
    <property type="entry name" value="PAS_fold_3"/>
</dbReference>
<keyword evidence="1 2" id="KW-0807">Transducer</keyword>
<protein>
    <submittedName>
        <fullName evidence="5">PAS domain S-box protein</fullName>
    </submittedName>
</protein>
<feature type="domain" description="Methyl-accepting transducer" evidence="3">
    <location>
        <begin position="255"/>
        <end position="445"/>
    </location>
</feature>
<dbReference type="InterPro" id="IPR001610">
    <property type="entry name" value="PAC"/>
</dbReference>
<evidence type="ECO:0000259" key="4">
    <source>
        <dbReference type="PROSITE" id="PS50113"/>
    </source>
</evidence>
<dbReference type="SUPFAM" id="SSF55785">
    <property type="entry name" value="PYP-like sensor domain (PAS domain)"/>
    <property type="match status" value="2"/>
</dbReference>
<feature type="domain" description="PAC" evidence="4">
    <location>
        <begin position="80"/>
        <end position="134"/>
    </location>
</feature>
<dbReference type="InterPro" id="IPR004089">
    <property type="entry name" value="MCPsignal_dom"/>
</dbReference>
<reference evidence="5 6" key="1">
    <citation type="submission" date="2021-05" db="EMBL/GenBank/DDBJ databases">
        <title>Petroleum and Energy Research Collection (APPE): ex situ preservation of microbial diversity associated with the oil industry and exploitation of its biotechnological potential.</title>
        <authorList>
            <person name="Paixao C.T.M."/>
            <person name="Gomes M.B."/>
            <person name="Oliveira V.M."/>
        </authorList>
    </citation>
    <scope>NUCLEOTIDE SEQUENCE [LARGE SCALE GENOMIC DNA]</scope>
    <source>
        <strain evidence="5 6">LIT2</strain>
    </source>
</reference>
<dbReference type="Proteomes" id="UP001319883">
    <property type="component" value="Unassembled WGS sequence"/>
</dbReference>
<dbReference type="CDD" id="cd00130">
    <property type="entry name" value="PAS"/>
    <property type="match status" value="2"/>
</dbReference>
<dbReference type="PANTHER" id="PTHR24422">
    <property type="entry name" value="CHEMOTAXIS PROTEIN METHYLTRANSFERASE"/>
    <property type="match status" value="1"/>
</dbReference>
<sequence length="445" mass="49431">MPFSRTARRNAAIIDALDRSQAMAEFAPDGTLLEANDRFLEASGYRLEELRGQHHRRLCAPDYAASPEYRDFWAQLGAGRSLSGRFLRVDKAGRELWLEATYSPVLDRAGKVRRIIKIARVITDKVRREQDMRSRLDALDRSTAIVEFTPDGHILTANDNFLATVGHDRDTLIGAHHRTLCDPEYAASAEYRDFWTRLNAGEFFSGQFRRLDSRGNELWLEATYNPVFDARGRLYKVVKFATDITPRVQQHQAETNSARIAYRISAATEVSANDGARIIESTVAEIRHIAESIVQASRVIDELAERSQDITRVIESIHHIAEQTNLLALNAAIEAARAGEHGRGFAVVSHEVRQLSVSTTRATRDIVATIDTLRTLGQQAHESMQTCLERTGNGVQLAGTAGETIQRIREGANDAVVAIERFSATLADDAPETRTASDLPALATA</sequence>
<evidence type="ECO:0000256" key="1">
    <source>
        <dbReference type="ARBA" id="ARBA00023224"/>
    </source>
</evidence>
<dbReference type="PRINTS" id="PR00260">
    <property type="entry name" value="CHEMTRNSDUCR"/>
</dbReference>
<evidence type="ECO:0000259" key="3">
    <source>
        <dbReference type="PROSITE" id="PS50111"/>
    </source>
</evidence>
<proteinExistence type="predicted"/>
<name>A0ABS7WV60_9GAMM</name>